<dbReference type="Pfam" id="PF00933">
    <property type="entry name" value="Glyco_hydro_3"/>
    <property type="match status" value="1"/>
</dbReference>
<evidence type="ECO:0000256" key="7">
    <source>
        <dbReference type="PROSITE-ProRule" id="PRU01100"/>
    </source>
</evidence>
<evidence type="ECO:0000256" key="2">
    <source>
        <dbReference type="ARBA" id="ARBA00005336"/>
    </source>
</evidence>
<dbReference type="EMBL" id="KJ095703">
    <property type="protein sequence ID" value="AIA99571.1"/>
    <property type="molecule type" value="Genomic_DNA"/>
</dbReference>
<dbReference type="GO" id="GO:0009251">
    <property type="term" value="P:glucan catabolic process"/>
    <property type="evidence" value="ECO:0007669"/>
    <property type="project" value="TreeGrafter"/>
</dbReference>
<sequence length="1086" mass="120889">MVALGAGKKEVHKELYKDPKAPVKERIEDLLSRMTLEEKVGQMNQFVGVEHIKANSAVLTEDDLKNNTAQAFYPGITHETVVGWTREGLVGSFLHVLTIEEANMLQREAMKSRLAIPILFGIDAIHGNANAPDNTVYPTNIGLASSFDRAMAYRIARQTAAEMRAMGMHWTFNPNVDVARDPRWGRVGETFGEDPYLVTELGSESVRGYQGTMSGPNDVLACVKHFVGGSQPVNGTNGSPTDVSERTLREVFFPPYERLVKEGVGSIMMSHNEVGGIPAHENEWLMESVARGEWGFGGFVVSDWMDIEHLWDVHRTAPSLKEAFYQSIVAGMDMHMHGVKWNELVCELVREGRITEERIDQSVRRILEVKFRLGLFESPYADEKKTMTIRLSAEHRATALEAARNGIVLLKNDGLLPLDAAKLHRVMVTGINADDENILGDWSASQRPENVTTILEGLRQVAPGVEFDFVDQGWNPVSMSPEAVERAAATAREVDLNIVVAGEYMMRHRWTQRTGGEDTDRSDIELVGLQNELIERVAASGKPTVLVLVNGRQLGVEWAAEHLPAIIEAWEPGMYGGQAVAEILFGVVNPSAKLPVTIPRSVGQLQMVYNHKPSQYFHPYAAGKPSTPLWAFGHGLSYTTFEYSNLAIDRTEIAPDGTVKVSVTVRNTGSREGTEIVQLYIRDLYSSVTRPVKELKDFARVTLKAGESQQISFTVTANKLAFLDKNLRTVVEPGEFEVMVGPSSEETRLLRKKFSVMPRAGIIATLERMAKEGKVMFGHQDDTAYGHSWNGLGGDIEGSDTRAVCGDYPAVMGWDIGSLELGIAHQLDSIPATLLRRLIIEHAQRGGINTISWHSTNPATGGSAWDTSGGNVVRTILPGGANHAKFRQQLSRVADFLESLKTPDEHPIEIIFRPWHEHTGGWFWWGDGLRTDQEYIQLWRQTADYLRVDRGLTNLIFAYSPNLGADRAKYLATWPGGEWVDLLGFDIYPRSADDLSTPLALLKQLGHELSKPTALTETGVEGVPDPRWWTQTLWPAVKDSGVSYVLVWRNAWNRPEHHYGPYPGHPSEADFKEFYRLPQTVFSKNL</sequence>
<dbReference type="Gene3D" id="3.20.20.300">
    <property type="entry name" value="Glycoside hydrolase, family 3, N-terminal domain"/>
    <property type="match status" value="1"/>
</dbReference>
<dbReference type="Gene3D" id="3.20.20.80">
    <property type="entry name" value="Glycosidases"/>
    <property type="match status" value="1"/>
</dbReference>
<proteinExistence type="inferred from homology"/>
<evidence type="ECO:0000259" key="8">
    <source>
        <dbReference type="PROSITE" id="PS51764"/>
    </source>
</evidence>
<dbReference type="FunFam" id="2.60.40.10:FF:000495">
    <property type="entry name" value="Periplasmic beta-glucosidase"/>
    <property type="match status" value="1"/>
</dbReference>
<comment type="similarity">
    <text evidence="7">Belongs to the glycosyl hydrolase 26 family.</text>
</comment>
<evidence type="ECO:0000256" key="4">
    <source>
        <dbReference type="ARBA" id="ARBA00022729"/>
    </source>
</evidence>
<keyword evidence="4" id="KW-0732">Signal</keyword>
<dbReference type="EC" id="3.2.1.21" evidence="3"/>
<dbReference type="SMART" id="SM01217">
    <property type="entry name" value="Fn3_like"/>
    <property type="match status" value="1"/>
</dbReference>
<dbReference type="Pfam" id="PF01915">
    <property type="entry name" value="Glyco_hydro_3_C"/>
    <property type="match status" value="1"/>
</dbReference>
<comment type="similarity">
    <text evidence="2">Belongs to the glycosyl hydrolase 3 family.</text>
</comment>
<dbReference type="PROSITE" id="PS51764">
    <property type="entry name" value="GH26"/>
    <property type="match status" value="1"/>
</dbReference>
<keyword evidence="5 7" id="KW-0378">Hydrolase</keyword>
<evidence type="ECO:0000256" key="3">
    <source>
        <dbReference type="ARBA" id="ARBA00012744"/>
    </source>
</evidence>
<dbReference type="PANTHER" id="PTHR30620">
    <property type="entry name" value="PERIPLASMIC BETA-GLUCOSIDASE-RELATED"/>
    <property type="match status" value="1"/>
</dbReference>
<protein>
    <recommendedName>
        <fullName evidence="3">beta-glucosidase</fullName>
        <ecNumber evidence="3">3.2.1.21</ecNumber>
    </recommendedName>
</protein>
<dbReference type="PRINTS" id="PR00133">
    <property type="entry name" value="GLHYDRLASE3"/>
</dbReference>
<evidence type="ECO:0000313" key="9">
    <source>
        <dbReference type="EMBL" id="AIA99571.1"/>
    </source>
</evidence>
<dbReference type="SUPFAM" id="SSF52279">
    <property type="entry name" value="Beta-D-glucan exohydrolase, C-terminal domain"/>
    <property type="match status" value="1"/>
</dbReference>
<feature type="active site" description="Proton donor" evidence="7">
    <location>
        <position position="917"/>
    </location>
</feature>
<evidence type="ECO:0000256" key="6">
    <source>
        <dbReference type="ARBA" id="ARBA00023295"/>
    </source>
</evidence>
<dbReference type="InterPro" id="IPR002772">
    <property type="entry name" value="Glyco_hydro_3_C"/>
</dbReference>
<dbReference type="Pfam" id="PF02156">
    <property type="entry name" value="Glyco_hydro_26"/>
    <property type="match status" value="1"/>
</dbReference>
<organism evidence="9">
    <name type="scientific">uncultured bacterium contig00010(2014)</name>
    <dbReference type="NCBI Taxonomy" id="1465626"/>
    <lineage>
        <taxon>Bacteria</taxon>
        <taxon>environmental samples</taxon>
    </lineage>
</organism>
<keyword evidence="6 7" id="KW-0326">Glycosidase</keyword>
<name>A0A060CVY6_9BACT</name>
<dbReference type="InterPro" id="IPR036881">
    <property type="entry name" value="Glyco_hydro_3_C_sf"/>
</dbReference>
<dbReference type="AlphaFoldDB" id="A0A060CVY6"/>
<dbReference type="InterPro" id="IPR022790">
    <property type="entry name" value="GH26_dom"/>
</dbReference>
<dbReference type="InterPro" id="IPR051915">
    <property type="entry name" value="Cellulose_Degrad_GH3"/>
</dbReference>
<feature type="active site" description="Nucleophile" evidence="7">
    <location>
        <position position="1017"/>
    </location>
</feature>
<reference evidence="9" key="1">
    <citation type="journal article" date="2014" name="Microb. Ecol.">
        <title>Phylogenetic and Functional Analysis of Gut Microbiota of a Fungus-Growing Higher Termite: Bacteroidetes from Higher Termites Are a Rich Source of beta-Glucosidase Genes.</title>
        <authorList>
            <person name="Zhang M."/>
            <person name="Liu N."/>
            <person name="Qian C."/>
            <person name="Wang Q."/>
            <person name="Wang Q."/>
            <person name="Long Y."/>
            <person name="Huang Y."/>
            <person name="Zhou Z."/>
            <person name="Yan X."/>
        </authorList>
    </citation>
    <scope>NUCLEOTIDE SEQUENCE</scope>
</reference>
<dbReference type="InterPro" id="IPR036962">
    <property type="entry name" value="Glyco_hydro_3_N_sf"/>
</dbReference>
<dbReference type="InterPro" id="IPR001764">
    <property type="entry name" value="Glyco_hydro_3_N"/>
</dbReference>
<feature type="domain" description="GH26" evidence="8">
    <location>
        <begin position="757"/>
        <end position="1084"/>
    </location>
</feature>
<dbReference type="Pfam" id="PF14310">
    <property type="entry name" value="Fn3-like"/>
    <property type="match status" value="1"/>
</dbReference>
<dbReference type="GO" id="GO:0008422">
    <property type="term" value="F:beta-glucosidase activity"/>
    <property type="evidence" value="ECO:0007669"/>
    <property type="project" value="UniProtKB-EC"/>
</dbReference>
<dbReference type="Gene3D" id="2.60.40.10">
    <property type="entry name" value="Immunoglobulins"/>
    <property type="match status" value="1"/>
</dbReference>
<comment type="catalytic activity">
    <reaction evidence="1">
        <text>Hydrolysis of terminal, non-reducing beta-D-glucosyl residues with release of beta-D-glucose.</text>
        <dbReference type="EC" id="3.2.1.21"/>
    </reaction>
</comment>
<dbReference type="PANTHER" id="PTHR30620:SF16">
    <property type="entry name" value="LYSOSOMAL BETA GLUCOSIDASE"/>
    <property type="match status" value="1"/>
</dbReference>
<dbReference type="InterPro" id="IPR017853">
    <property type="entry name" value="GH"/>
</dbReference>
<evidence type="ECO:0000256" key="1">
    <source>
        <dbReference type="ARBA" id="ARBA00000448"/>
    </source>
</evidence>
<accession>A0A060CVY6</accession>
<dbReference type="Gene3D" id="3.40.50.1700">
    <property type="entry name" value="Glycoside hydrolase family 3 C-terminal domain"/>
    <property type="match status" value="1"/>
</dbReference>
<dbReference type="SUPFAM" id="SSF51445">
    <property type="entry name" value="(Trans)glycosidases"/>
    <property type="match status" value="2"/>
</dbReference>
<evidence type="ECO:0000256" key="5">
    <source>
        <dbReference type="ARBA" id="ARBA00022801"/>
    </source>
</evidence>
<dbReference type="InterPro" id="IPR013783">
    <property type="entry name" value="Ig-like_fold"/>
</dbReference>
<dbReference type="InterPro" id="IPR026891">
    <property type="entry name" value="Fn3-like"/>
</dbReference>